<name>A0A918FCN6_9ACTN</name>
<dbReference type="PANTHER" id="PTHR30006">
    <property type="entry name" value="THIAMINE-BINDING PERIPLASMIC PROTEIN-RELATED"/>
    <property type="match status" value="1"/>
</dbReference>
<reference evidence="4" key="2">
    <citation type="submission" date="2020-09" db="EMBL/GenBank/DDBJ databases">
        <authorList>
            <person name="Sun Q."/>
            <person name="Ohkuma M."/>
        </authorList>
    </citation>
    <scope>NUCLEOTIDE SEQUENCE</scope>
    <source>
        <strain evidence="4">JCM 4346</strain>
    </source>
</reference>
<dbReference type="SUPFAM" id="SSF53300">
    <property type="entry name" value="vWA-like"/>
    <property type="match status" value="1"/>
</dbReference>
<dbReference type="GO" id="GO:0015888">
    <property type="term" value="P:thiamine transport"/>
    <property type="evidence" value="ECO:0007669"/>
    <property type="project" value="TreeGrafter"/>
</dbReference>
<dbReference type="InterPro" id="IPR036465">
    <property type="entry name" value="vWFA_dom_sf"/>
</dbReference>
<dbReference type="AlphaFoldDB" id="A0A918FCN6"/>
<dbReference type="CDD" id="cd00198">
    <property type="entry name" value="vWFA"/>
    <property type="match status" value="1"/>
</dbReference>
<feature type="signal peptide" evidence="2">
    <location>
        <begin position="1"/>
        <end position="23"/>
    </location>
</feature>
<evidence type="ECO:0000256" key="2">
    <source>
        <dbReference type="SAM" id="SignalP"/>
    </source>
</evidence>
<sequence length="527" mass="56370">MKRPPAVLAAALVLTLLGTLVSACTRDAEHITLRVLASPELADVEPLLDELEEDTGVKLEMAYEATADLAGQPAASGRSAYDLAWVASDRSFLLRVQDSGGRLTRPESTAVMRSPVVVGIERDLADLLRAGASGGRISWADVADAAAEGRLRFGMADPRRSDTGRAALVGVATAAAGTGSALREQDVSCDRLRGFRSGQTLTGASSRELISTYVEHQGDAEALIAHEAELLALNASGKLREPLEIVHPDDGMVLSDFPLLLLDPGRREAYGKVVDWLLGADVQKKLMERTFRRPVNQDVELSAPLRASVGNALSFPDRLSIVEQLVDDYGDPVHAIGDQVVFVLDFSTSMRGERIADLRAAFAGLSGADQSATGKFARFYRGERLTVVRFGGRVLEERTVTVRSDADLRTLDRIVTGGGFDDATAVWSALDRGYRIATDAVRAAPERPVAIVLMTDGENNTGLSYEEFLRRHERLGSAADAVPTFPVQFGEADAAALKRAAAATGGRMVDAGLSSLSDAFKEIRGCH</sequence>
<dbReference type="Pfam" id="PF00092">
    <property type="entry name" value="VWA"/>
    <property type="match status" value="1"/>
</dbReference>
<dbReference type="GO" id="GO:0030976">
    <property type="term" value="F:thiamine pyrophosphate binding"/>
    <property type="evidence" value="ECO:0007669"/>
    <property type="project" value="TreeGrafter"/>
</dbReference>
<evidence type="ECO:0000313" key="5">
    <source>
        <dbReference type="Proteomes" id="UP000658320"/>
    </source>
</evidence>
<keyword evidence="1 2" id="KW-0732">Signal</keyword>
<dbReference type="Gene3D" id="3.40.50.410">
    <property type="entry name" value="von Willebrand factor, type A domain"/>
    <property type="match status" value="1"/>
</dbReference>
<feature type="domain" description="VWFA" evidence="3">
    <location>
        <begin position="339"/>
        <end position="523"/>
    </location>
</feature>
<reference evidence="4" key="1">
    <citation type="journal article" date="2014" name="Int. J. Syst. Evol. Microbiol.">
        <title>Complete genome sequence of Corynebacterium casei LMG S-19264T (=DSM 44701T), isolated from a smear-ripened cheese.</title>
        <authorList>
            <consortium name="US DOE Joint Genome Institute (JGI-PGF)"/>
            <person name="Walter F."/>
            <person name="Albersmeier A."/>
            <person name="Kalinowski J."/>
            <person name="Ruckert C."/>
        </authorList>
    </citation>
    <scope>NUCLEOTIDE SEQUENCE</scope>
    <source>
        <strain evidence="4">JCM 4346</strain>
    </source>
</reference>
<dbReference type="RefSeq" id="WP_189940287.1">
    <property type="nucleotide sequence ID" value="NZ_BMSX01000013.1"/>
</dbReference>
<proteinExistence type="predicted"/>
<gene>
    <name evidence="4" type="ORF">GCM10010251_53560</name>
</gene>
<dbReference type="GO" id="GO:0030975">
    <property type="term" value="F:thiamine binding"/>
    <property type="evidence" value="ECO:0007669"/>
    <property type="project" value="TreeGrafter"/>
</dbReference>
<dbReference type="EMBL" id="BMSX01000013">
    <property type="protein sequence ID" value="GGR30798.1"/>
    <property type="molecule type" value="Genomic_DNA"/>
</dbReference>
<dbReference type="GO" id="GO:0030288">
    <property type="term" value="C:outer membrane-bounded periplasmic space"/>
    <property type="evidence" value="ECO:0007669"/>
    <property type="project" value="TreeGrafter"/>
</dbReference>
<dbReference type="SUPFAM" id="SSF53850">
    <property type="entry name" value="Periplasmic binding protein-like II"/>
    <property type="match status" value="1"/>
</dbReference>
<dbReference type="PROSITE" id="PS51257">
    <property type="entry name" value="PROKAR_LIPOPROTEIN"/>
    <property type="match status" value="1"/>
</dbReference>
<dbReference type="Proteomes" id="UP000658320">
    <property type="component" value="Unassembled WGS sequence"/>
</dbReference>
<evidence type="ECO:0000256" key="1">
    <source>
        <dbReference type="ARBA" id="ARBA00022729"/>
    </source>
</evidence>
<feature type="chain" id="PRO_5037871559" evidence="2">
    <location>
        <begin position="24"/>
        <end position="527"/>
    </location>
</feature>
<dbReference type="Gene3D" id="3.40.190.10">
    <property type="entry name" value="Periplasmic binding protein-like II"/>
    <property type="match status" value="2"/>
</dbReference>
<evidence type="ECO:0000313" key="4">
    <source>
        <dbReference type="EMBL" id="GGR30798.1"/>
    </source>
</evidence>
<dbReference type="InterPro" id="IPR002035">
    <property type="entry name" value="VWF_A"/>
</dbReference>
<keyword evidence="5" id="KW-1185">Reference proteome</keyword>
<protein>
    <submittedName>
        <fullName evidence="4">VWA domain-containing protein</fullName>
    </submittedName>
</protein>
<organism evidence="4 5">
    <name type="scientific">Streptomyces aurantiogriseus</name>
    <dbReference type="NCBI Taxonomy" id="66870"/>
    <lineage>
        <taxon>Bacteria</taxon>
        <taxon>Bacillati</taxon>
        <taxon>Actinomycetota</taxon>
        <taxon>Actinomycetes</taxon>
        <taxon>Kitasatosporales</taxon>
        <taxon>Streptomycetaceae</taxon>
        <taxon>Streptomyces</taxon>
    </lineage>
</organism>
<dbReference type="Pfam" id="PF13531">
    <property type="entry name" value="SBP_bac_11"/>
    <property type="match status" value="1"/>
</dbReference>
<dbReference type="PANTHER" id="PTHR30006:SF2">
    <property type="entry name" value="ABC TRANSPORTER SUBSTRATE-BINDING PROTEIN"/>
    <property type="match status" value="1"/>
</dbReference>
<dbReference type="PROSITE" id="PS50234">
    <property type="entry name" value="VWFA"/>
    <property type="match status" value="1"/>
</dbReference>
<evidence type="ECO:0000259" key="3">
    <source>
        <dbReference type="PROSITE" id="PS50234"/>
    </source>
</evidence>
<accession>A0A918FCN6</accession>
<comment type="caution">
    <text evidence="4">The sequence shown here is derived from an EMBL/GenBank/DDBJ whole genome shotgun (WGS) entry which is preliminary data.</text>
</comment>